<dbReference type="InterPro" id="IPR002502">
    <property type="entry name" value="Amidase_domain"/>
</dbReference>
<feature type="region of interest" description="Disordered" evidence="2">
    <location>
        <begin position="217"/>
        <end position="264"/>
    </location>
</feature>
<accession>A0ABU2LFK9</accession>
<dbReference type="Gene3D" id="3.40.80.10">
    <property type="entry name" value="Peptidoglycan recognition protein-like"/>
    <property type="match status" value="1"/>
</dbReference>
<evidence type="ECO:0000313" key="4">
    <source>
        <dbReference type="EMBL" id="MDT0310245.1"/>
    </source>
</evidence>
<feature type="region of interest" description="Disordered" evidence="2">
    <location>
        <begin position="155"/>
        <end position="185"/>
    </location>
</feature>
<protein>
    <submittedName>
        <fullName evidence="4">Peptidoglycan recognition protein</fullName>
    </submittedName>
</protein>
<sequence length="451" mass="46729">MRSLHASRAARPGRAPRAPRSLRPSRVSRLPRSSRPRRALLASAIGVALAVPLVLPQAAAAGPAALPHGGAAPEAAARTGGVQSLALRPLETDTRGGGETAAPLGAQGLPSTDTEPFSLVGVVWTDPAAELHGTVEVRTRQAGTTTWSDWQSLDAQATHAPDPGSSETGGTALRGGTAPLWVGPSDGVQARVVPEEGDQAAPLPEGLSLELVDPGEAPAQEAAEDDDGDEGDGSGEEGEAEQRSGAAQAGEFEGPRPPIVIRSGWGADEGLRESGFVYTDTVKTVFVHHTAGSNNYSCSEAPSLIRSIYRYHVESQGWRDVGYNFFVDKCGTIYEGRAGGVAEPVQGAHTLGFNHNSSGVAVLGTHSSTAPSSDVRDALSLLTAWKLGLHDGNPSGTRNRTSSGGSYASGTTIRLNNISGHRDGYATDCPGDQLYGLLPAVRKRASELQGR</sequence>
<dbReference type="InterPro" id="IPR006619">
    <property type="entry name" value="PGRP_domain_met/bac"/>
</dbReference>
<dbReference type="Pfam" id="PF01510">
    <property type="entry name" value="Amidase_2"/>
    <property type="match status" value="1"/>
</dbReference>
<evidence type="ECO:0000256" key="2">
    <source>
        <dbReference type="SAM" id="MobiDB-lite"/>
    </source>
</evidence>
<evidence type="ECO:0000259" key="3">
    <source>
        <dbReference type="SMART" id="SM00701"/>
    </source>
</evidence>
<dbReference type="SMART" id="SM00701">
    <property type="entry name" value="PGRP"/>
    <property type="match status" value="1"/>
</dbReference>
<evidence type="ECO:0000313" key="5">
    <source>
        <dbReference type="Proteomes" id="UP001183388"/>
    </source>
</evidence>
<evidence type="ECO:0000256" key="1">
    <source>
        <dbReference type="ARBA" id="ARBA00007553"/>
    </source>
</evidence>
<dbReference type="Proteomes" id="UP001183388">
    <property type="component" value="Unassembled WGS sequence"/>
</dbReference>
<keyword evidence="5" id="KW-1185">Reference proteome</keyword>
<feature type="region of interest" description="Disordered" evidence="2">
    <location>
        <begin position="92"/>
        <end position="111"/>
    </location>
</feature>
<dbReference type="SUPFAM" id="SSF55846">
    <property type="entry name" value="N-acetylmuramoyl-L-alanine amidase-like"/>
    <property type="match status" value="1"/>
</dbReference>
<feature type="domain" description="Peptidoglycan recognition protein family" evidence="3">
    <location>
        <begin position="257"/>
        <end position="405"/>
    </location>
</feature>
<dbReference type="RefSeq" id="WP_311633216.1">
    <property type="nucleotide sequence ID" value="NZ_JAVREN010000061.1"/>
</dbReference>
<comment type="caution">
    <text evidence="4">The sequence shown here is derived from an EMBL/GenBank/DDBJ whole genome shotgun (WGS) entry which is preliminary data.</text>
</comment>
<feature type="region of interest" description="Disordered" evidence="2">
    <location>
        <begin position="1"/>
        <end position="35"/>
    </location>
</feature>
<organism evidence="4 5">
    <name type="scientific">Streptomyces boetiae</name>
    <dbReference type="NCBI Taxonomy" id="3075541"/>
    <lineage>
        <taxon>Bacteria</taxon>
        <taxon>Bacillati</taxon>
        <taxon>Actinomycetota</taxon>
        <taxon>Actinomycetes</taxon>
        <taxon>Kitasatosporales</taxon>
        <taxon>Streptomycetaceae</taxon>
        <taxon>Streptomyces</taxon>
    </lineage>
</organism>
<dbReference type="CDD" id="cd06583">
    <property type="entry name" value="PGRP"/>
    <property type="match status" value="1"/>
</dbReference>
<dbReference type="InterPro" id="IPR015510">
    <property type="entry name" value="PGRP"/>
</dbReference>
<feature type="compositionally biased region" description="Low complexity" evidence="2">
    <location>
        <begin position="1"/>
        <end position="31"/>
    </location>
</feature>
<dbReference type="PANTHER" id="PTHR11022:SF41">
    <property type="entry name" value="PEPTIDOGLYCAN-RECOGNITION PROTEIN LC-RELATED"/>
    <property type="match status" value="1"/>
</dbReference>
<dbReference type="InterPro" id="IPR036505">
    <property type="entry name" value="Amidase/PGRP_sf"/>
</dbReference>
<feature type="compositionally biased region" description="Acidic residues" evidence="2">
    <location>
        <begin position="222"/>
        <end position="239"/>
    </location>
</feature>
<dbReference type="PANTHER" id="PTHR11022">
    <property type="entry name" value="PEPTIDOGLYCAN RECOGNITION PROTEIN"/>
    <property type="match status" value="1"/>
</dbReference>
<dbReference type="EMBL" id="JAVREN010000061">
    <property type="protein sequence ID" value="MDT0310245.1"/>
    <property type="molecule type" value="Genomic_DNA"/>
</dbReference>
<reference evidence="5" key="1">
    <citation type="submission" date="2023-07" db="EMBL/GenBank/DDBJ databases">
        <title>30 novel species of actinomycetes from the DSMZ collection.</title>
        <authorList>
            <person name="Nouioui I."/>
        </authorList>
    </citation>
    <scope>NUCLEOTIDE SEQUENCE [LARGE SCALE GENOMIC DNA]</scope>
    <source>
        <strain evidence="5">DSM 44917</strain>
    </source>
</reference>
<comment type="similarity">
    <text evidence="1">Belongs to the N-acetylmuramoyl-L-alanine amidase 2 family.</text>
</comment>
<proteinExistence type="inferred from homology"/>
<name>A0ABU2LFK9_9ACTN</name>
<gene>
    <name evidence="4" type="ORF">RM780_25305</name>
</gene>